<dbReference type="GO" id="GO:0006313">
    <property type="term" value="P:DNA transposition"/>
    <property type="evidence" value="ECO:0007669"/>
    <property type="project" value="UniProtKB-UniRule"/>
</dbReference>
<comment type="similarity">
    <text evidence="2 6">Belongs to the transposase mutator family.</text>
</comment>
<comment type="function">
    <text evidence="1 6">Required for the transposition of the insertion element.</text>
</comment>
<dbReference type="InterPro" id="IPR001207">
    <property type="entry name" value="Transposase_mutator"/>
</dbReference>
<proteinExistence type="inferred from homology"/>
<evidence type="ECO:0000256" key="3">
    <source>
        <dbReference type="ARBA" id="ARBA00022578"/>
    </source>
</evidence>
<organism evidence="7 8">
    <name type="scientific">Vibrio scophthalmi</name>
    <dbReference type="NCBI Taxonomy" id="45658"/>
    <lineage>
        <taxon>Bacteria</taxon>
        <taxon>Pseudomonadati</taxon>
        <taxon>Pseudomonadota</taxon>
        <taxon>Gammaproteobacteria</taxon>
        <taxon>Vibrionales</taxon>
        <taxon>Vibrionaceae</taxon>
        <taxon>Vibrio</taxon>
    </lineage>
</organism>
<keyword evidence="3 6" id="KW-0815">Transposition</keyword>
<name>A0A1C7FCN3_9VIBR</name>
<evidence type="ECO:0000256" key="2">
    <source>
        <dbReference type="ARBA" id="ARBA00010961"/>
    </source>
</evidence>
<evidence type="ECO:0000313" key="8">
    <source>
        <dbReference type="Proteomes" id="UP000092528"/>
    </source>
</evidence>
<dbReference type="PANTHER" id="PTHR33217">
    <property type="entry name" value="TRANSPOSASE FOR INSERTION SEQUENCE ELEMENT IS1081"/>
    <property type="match status" value="1"/>
</dbReference>
<keyword evidence="5 6" id="KW-0233">DNA recombination</keyword>
<gene>
    <name evidence="7" type="ORF">VSVS05_02652</name>
</gene>
<dbReference type="PATRIC" id="fig|45658.7.peg.2612"/>
<keyword evidence="4 6" id="KW-0238">DNA-binding</keyword>
<sequence>MNAIESLNSVIRKATKKRKLFPIDESAKKVVYLVIMDASNRWAMPIHHWKQALNRFMIMFEERLTEYL</sequence>
<dbReference type="Proteomes" id="UP000092528">
    <property type="component" value="Chromosome 1"/>
</dbReference>
<reference evidence="7 8" key="1">
    <citation type="submission" date="2016-07" db="EMBL/GenBank/DDBJ databases">
        <title>Genome sequencing of Vibrio scophthalmi strain VS-05, an isolated from Paralichthys olivaceus.</title>
        <authorList>
            <person name="Han H.-J."/>
        </authorList>
    </citation>
    <scope>NUCLEOTIDE SEQUENCE [LARGE SCALE GENOMIC DNA]</scope>
    <source>
        <strain evidence="7 8">VS-05</strain>
    </source>
</reference>
<dbReference type="GO" id="GO:0003677">
    <property type="term" value="F:DNA binding"/>
    <property type="evidence" value="ECO:0007669"/>
    <property type="project" value="UniProtKB-UniRule"/>
</dbReference>
<accession>A0A1C7FCN3</accession>
<dbReference type="Pfam" id="PF00872">
    <property type="entry name" value="Transposase_mut"/>
    <property type="match status" value="1"/>
</dbReference>
<evidence type="ECO:0000256" key="4">
    <source>
        <dbReference type="ARBA" id="ARBA00023125"/>
    </source>
</evidence>
<dbReference type="EMBL" id="CP016414">
    <property type="protein sequence ID" value="ANU37730.1"/>
    <property type="molecule type" value="Genomic_DNA"/>
</dbReference>
<keyword evidence="8" id="KW-1185">Reference proteome</keyword>
<protein>
    <recommendedName>
        <fullName evidence="6">Mutator family transposase</fullName>
    </recommendedName>
</protein>
<dbReference type="AlphaFoldDB" id="A0A1C7FCN3"/>
<dbReference type="PANTHER" id="PTHR33217:SF5">
    <property type="entry name" value="MUTATOR FAMILY TRANSPOSASE"/>
    <property type="match status" value="1"/>
</dbReference>
<dbReference type="GO" id="GO:0004803">
    <property type="term" value="F:transposase activity"/>
    <property type="evidence" value="ECO:0007669"/>
    <property type="project" value="UniProtKB-UniRule"/>
</dbReference>
<evidence type="ECO:0000256" key="5">
    <source>
        <dbReference type="ARBA" id="ARBA00023172"/>
    </source>
</evidence>
<evidence type="ECO:0000256" key="1">
    <source>
        <dbReference type="ARBA" id="ARBA00002190"/>
    </source>
</evidence>
<evidence type="ECO:0000313" key="7">
    <source>
        <dbReference type="EMBL" id="ANU37730.1"/>
    </source>
</evidence>
<keyword evidence="6" id="KW-0814">Transposable element</keyword>
<evidence type="ECO:0000256" key="6">
    <source>
        <dbReference type="RuleBase" id="RU365089"/>
    </source>
</evidence>